<proteinExistence type="predicted"/>
<dbReference type="GO" id="GO:0017001">
    <property type="term" value="P:antibiotic catabolic process"/>
    <property type="evidence" value="ECO:0007669"/>
    <property type="project" value="InterPro"/>
</dbReference>
<evidence type="ECO:0000259" key="5">
    <source>
        <dbReference type="SMART" id="SM00849"/>
    </source>
</evidence>
<dbReference type="InterPro" id="IPR051682">
    <property type="entry name" value="Mito_Persulfide_Diox"/>
</dbReference>
<dbReference type="SMART" id="SM00849">
    <property type="entry name" value="Lactamase_B"/>
    <property type="match status" value="1"/>
</dbReference>
<keyword evidence="3" id="KW-0378">Hydrolase</keyword>
<dbReference type="GO" id="GO:0008800">
    <property type="term" value="F:beta-lactamase activity"/>
    <property type="evidence" value="ECO:0007669"/>
    <property type="project" value="InterPro"/>
</dbReference>
<keyword evidence="7" id="KW-1185">Reference proteome</keyword>
<sequence length="340" mass="35802">MAGRAIGLVQLFGRLGRRRLCGKGSERNADGGGLQSDLVHISPLMSNAIIVQSASLINPPYCFMKFLRRIAFALAFTSLPAHAGMEAPVAPFQLYGSSYYVGLEGVGSVLITSPEGHILIDGGFPESAAYIAANIRTLGFKVEDVKLILNSHTHGDHAGGIAELQRLSGAIVVSSPVSVAALRSGMAGKDDPQFADLSPFPQIGAAQAVADGEVVRVGPLAVTAFYSPGHTSSGVSWAWASCQQGRCASMVFADSLNPYASAGYRFSDHNDVVQDFGYSYTVFNRLPCDVLIAAHPGSAELREQAARGTLIGDGGACKRYAAASRENLKARLSKERAAAR</sequence>
<dbReference type="PROSITE" id="PS00743">
    <property type="entry name" value="BETA_LACTAMASE_B_1"/>
    <property type="match status" value="1"/>
</dbReference>
<dbReference type="EMBL" id="WNKY01000025">
    <property type="protein sequence ID" value="MTV39881.1"/>
    <property type="molecule type" value="Genomic_DNA"/>
</dbReference>
<comment type="caution">
    <text evidence="6">The sequence shown here is derived from an EMBL/GenBank/DDBJ whole genome shotgun (WGS) entry which is preliminary data.</text>
</comment>
<dbReference type="OrthoDB" id="9762883at2"/>
<evidence type="ECO:0000256" key="1">
    <source>
        <dbReference type="ARBA" id="ARBA00001947"/>
    </source>
</evidence>
<dbReference type="SUPFAM" id="SSF56281">
    <property type="entry name" value="Metallo-hydrolase/oxidoreductase"/>
    <property type="match status" value="1"/>
</dbReference>
<name>A0A6L6PML7_9BURK</name>
<dbReference type="Pfam" id="PF00753">
    <property type="entry name" value="Lactamase_B"/>
    <property type="match status" value="1"/>
</dbReference>
<evidence type="ECO:0000313" key="7">
    <source>
        <dbReference type="Proteomes" id="UP000475582"/>
    </source>
</evidence>
<dbReference type="GO" id="GO:0070813">
    <property type="term" value="P:hydrogen sulfide metabolic process"/>
    <property type="evidence" value="ECO:0007669"/>
    <property type="project" value="TreeGrafter"/>
</dbReference>
<protein>
    <submittedName>
        <fullName evidence="6">Subclass B3 metallo-beta-lactamase</fullName>
    </submittedName>
</protein>
<keyword evidence="4" id="KW-0862">Zinc</keyword>
<evidence type="ECO:0000313" key="6">
    <source>
        <dbReference type="EMBL" id="MTV39881.1"/>
    </source>
</evidence>
<evidence type="ECO:0000256" key="2">
    <source>
        <dbReference type="ARBA" id="ARBA00022723"/>
    </source>
</evidence>
<dbReference type="NCBIfam" id="NF012229">
    <property type="entry name" value="bla_class_B_core"/>
    <property type="match status" value="1"/>
</dbReference>
<dbReference type="PANTHER" id="PTHR43084">
    <property type="entry name" value="PERSULFIDE DIOXYGENASE ETHE1"/>
    <property type="match status" value="1"/>
</dbReference>
<reference evidence="6 7" key="1">
    <citation type="submission" date="2019-11" db="EMBL/GenBank/DDBJ databases">
        <title>Type strains purchased from KCTC, JCM and DSMZ.</title>
        <authorList>
            <person name="Lu H."/>
        </authorList>
    </citation>
    <scope>NUCLEOTIDE SEQUENCE [LARGE SCALE GENOMIC DNA]</scope>
    <source>
        <strain evidence="6 7">KCTC 22382</strain>
    </source>
</reference>
<accession>A0A6L6PML7</accession>
<keyword evidence="2" id="KW-0479">Metal-binding</keyword>
<dbReference type="GO" id="GO:0006749">
    <property type="term" value="P:glutathione metabolic process"/>
    <property type="evidence" value="ECO:0007669"/>
    <property type="project" value="TreeGrafter"/>
</dbReference>
<dbReference type="InterPro" id="IPR001279">
    <property type="entry name" value="Metallo-B-lactamas"/>
</dbReference>
<evidence type="ECO:0000256" key="4">
    <source>
        <dbReference type="ARBA" id="ARBA00022833"/>
    </source>
</evidence>
<dbReference type="NCBIfam" id="NF033105">
    <property type="entry name" value="bla_subclass_B3"/>
    <property type="match status" value="1"/>
</dbReference>
<dbReference type="AlphaFoldDB" id="A0A6L6PML7"/>
<dbReference type="PANTHER" id="PTHR43084:SF1">
    <property type="entry name" value="PERSULFIDE DIOXYGENASE ETHE1, MITOCHONDRIAL"/>
    <property type="match status" value="1"/>
</dbReference>
<dbReference type="GO" id="GO:0050313">
    <property type="term" value="F:sulfur dioxygenase activity"/>
    <property type="evidence" value="ECO:0007669"/>
    <property type="project" value="TreeGrafter"/>
</dbReference>
<comment type="cofactor">
    <cofactor evidence="1">
        <name>Zn(2+)</name>
        <dbReference type="ChEBI" id="CHEBI:29105"/>
    </cofactor>
</comment>
<organism evidence="6 7">
    <name type="scientific">Duganella radicis</name>
    <dbReference type="NCBI Taxonomy" id="551988"/>
    <lineage>
        <taxon>Bacteria</taxon>
        <taxon>Pseudomonadati</taxon>
        <taxon>Pseudomonadota</taxon>
        <taxon>Betaproteobacteria</taxon>
        <taxon>Burkholderiales</taxon>
        <taxon>Oxalobacteraceae</taxon>
        <taxon>Telluria group</taxon>
        <taxon>Duganella</taxon>
    </lineage>
</organism>
<evidence type="ECO:0000256" key="3">
    <source>
        <dbReference type="ARBA" id="ARBA00022801"/>
    </source>
</evidence>
<dbReference type="GO" id="GO:0008270">
    <property type="term" value="F:zinc ion binding"/>
    <property type="evidence" value="ECO:0007669"/>
    <property type="project" value="InterPro"/>
</dbReference>
<dbReference type="InterPro" id="IPR036866">
    <property type="entry name" value="RibonucZ/Hydroxyglut_hydro"/>
</dbReference>
<dbReference type="InterPro" id="IPR001018">
    <property type="entry name" value="Beta-lactamase_class-B_CS"/>
</dbReference>
<dbReference type="Proteomes" id="UP000475582">
    <property type="component" value="Unassembled WGS sequence"/>
</dbReference>
<gene>
    <name evidence="6" type="primary">bla</name>
    <name evidence="6" type="ORF">GM676_20150</name>
</gene>
<dbReference type="Gene3D" id="3.60.15.10">
    <property type="entry name" value="Ribonuclease Z/Hydroxyacylglutathione hydrolase-like"/>
    <property type="match status" value="1"/>
</dbReference>
<feature type="domain" description="Metallo-beta-lactamase" evidence="5">
    <location>
        <begin position="105"/>
        <end position="295"/>
    </location>
</feature>